<accession>A0ABP6XB82</accession>
<comment type="caution">
    <text evidence="1">The sequence shown here is derived from an EMBL/GenBank/DDBJ whole genome shotgun (WGS) entry which is preliminary data.</text>
</comment>
<dbReference type="Proteomes" id="UP001501222">
    <property type="component" value="Unassembled WGS sequence"/>
</dbReference>
<reference evidence="2" key="1">
    <citation type="journal article" date="2019" name="Int. J. Syst. Evol. Microbiol.">
        <title>The Global Catalogue of Microorganisms (GCM) 10K type strain sequencing project: providing services to taxonomists for standard genome sequencing and annotation.</title>
        <authorList>
            <consortium name="The Broad Institute Genomics Platform"/>
            <consortium name="The Broad Institute Genome Sequencing Center for Infectious Disease"/>
            <person name="Wu L."/>
            <person name="Ma J."/>
        </authorList>
    </citation>
    <scope>NUCLEOTIDE SEQUENCE [LARGE SCALE GENOMIC DNA]</scope>
    <source>
        <strain evidence="2">JCM 16928</strain>
    </source>
</reference>
<dbReference type="EMBL" id="BAABAA010000004">
    <property type="protein sequence ID" value="GAA3563385.1"/>
    <property type="molecule type" value="Genomic_DNA"/>
</dbReference>
<keyword evidence="2" id="KW-1185">Reference proteome</keyword>
<name>A0ABP6XB82_9ACTN</name>
<evidence type="ECO:0000313" key="2">
    <source>
        <dbReference type="Proteomes" id="UP001501222"/>
    </source>
</evidence>
<evidence type="ECO:0000313" key="1">
    <source>
        <dbReference type="EMBL" id="GAA3563385.1"/>
    </source>
</evidence>
<sequence length="109" mass="11686">MISFQLEATPICGLTQSSSPIPTARNIPREAVASSPSVTVRLRGLISGVFDIPLTVRANPEQDSRPPPQYYPICLATAVAKPATPPAYAQRTPVYDSAGFAAWRKAHIP</sequence>
<gene>
    <name evidence="1" type="ORF">GCM10022235_34800</name>
</gene>
<organism evidence="1 2">
    <name type="scientific">Kribbella ginsengisoli</name>
    <dbReference type="NCBI Taxonomy" id="363865"/>
    <lineage>
        <taxon>Bacteria</taxon>
        <taxon>Bacillati</taxon>
        <taxon>Actinomycetota</taxon>
        <taxon>Actinomycetes</taxon>
        <taxon>Propionibacteriales</taxon>
        <taxon>Kribbellaceae</taxon>
        <taxon>Kribbella</taxon>
    </lineage>
</organism>
<proteinExistence type="predicted"/>
<protein>
    <submittedName>
        <fullName evidence="1">Uncharacterized protein</fullName>
    </submittedName>
</protein>